<feature type="domain" description="CxC2-like cysteine cluster KDZ transposase-associated" evidence="1">
    <location>
        <begin position="81"/>
        <end position="185"/>
    </location>
</feature>
<sequence>MNDFQKKFSQLLRHMLAPEHPLTVGEPCLCGAPGMMRVCHCSDCFQFTPCCATCFVHQHQKMPFHWVEYWNGAFLERKDISELGYVVPFHHENHSGRCKQSQAFDFTLVDLTGVHKTRVSFCDCASQHGKRFDLLLESQIFPATVTQPTTGFTFNLLKDFHLQTLTSKKTPYDYITALRRKTNNAFIDEVPDPYPQFLRAQRLWRVLTMLKRSGQVHDIDKSFPFRRKGNVIVVCFACPEPGFNVPDSQWDDLDNDELGFLNCLMLMADGHFGLQRLAKVDDPDDISFLDGAGLFPPDSEYNNFVFHIKVTCSRFNAVEMQNKMKFKGSIITGVLAIQCNRHVFYISMVDLQKGERYGNADFALAYALRRFTVNRSLQGARFFSRILLSYDVACQYYVHLVKRFNVSFPDLLDIVKQIQLLVPKKHLDGHKDDCKYRFSFNYTQGTGRSHGEGIEQGWFETKQAGGSTRQMNHGHRHDTLNDFNNDWNWVKLQDLARSLNMRLKKAFITRDEKVEHYLGLSEVRGKDNVRKWEKEPTEARMVDGEWESVYKFKKAKLPSQANILEACEIEEKRRQTSETLVGDLNSTTGLARLIHAGLKLEEKQYDLSESIKTGNLTEVQVEDRRSKLTAEILAWRRNQMRLIPQLGSLISSSDAQSEAEATKLFLPSDFTPEKRKALELGSIGLIELELRYGQVNDAVAYLCNTILHGIVLLDTKNRHARGVYMTTRAQNAINTVKSKKWIAAARYRHGRLRILNLRDIDVHEDYPLLRDEDTWAKNAASARNVGDGTSTDSWIWTFGGLKDLNNVEKSEFIMESTCLFAYSFISALSILTTAEKVQWFRARADMERWIEEVDLLQEEFRRVIRGCEKMAEVWATMSHQISSKYCSEDRSPLLPAPSRAGYTAYALQKSAMYRQMAVRAQKAFTDAGGESPSDGETLSEHVLRRRPVTNVDWERLPT</sequence>
<gene>
    <name evidence="2" type="ORF">BDN70DRAFT_977471</name>
</gene>
<dbReference type="InterPro" id="IPR040521">
    <property type="entry name" value="KDZ"/>
</dbReference>
<dbReference type="AlphaFoldDB" id="A0A9P5YLS8"/>
<accession>A0A9P5YLS8</accession>
<evidence type="ECO:0000313" key="3">
    <source>
        <dbReference type="Proteomes" id="UP000807469"/>
    </source>
</evidence>
<dbReference type="Proteomes" id="UP000807469">
    <property type="component" value="Unassembled WGS sequence"/>
</dbReference>
<organism evidence="2 3">
    <name type="scientific">Pholiota conissans</name>
    <dbReference type="NCBI Taxonomy" id="109636"/>
    <lineage>
        <taxon>Eukaryota</taxon>
        <taxon>Fungi</taxon>
        <taxon>Dikarya</taxon>
        <taxon>Basidiomycota</taxon>
        <taxon>Agaricomycotina</taxon>
        <taxon>Agaricomycetes</taxon>
        <taxon>Agaricomycetidae</taxon>
        <taxon>Agaricales</taxon>
        <taxon>Agaricineae</taxon>
        <taxon>Strophariaceae</taxon>
        <taxon>Pholiota</taxon>
    </lineage>
</organism>
<evidence type="ECO:0000259" key="1">
    <source>
        <dbReference type="Pfam" id="PF18803"/>
    </source>
</evidence>
<dbReference type="Pfam" id="PF18803">
    <property type="entry name" value="CxC2"/>
    <property type="match status" value="1"/>
</dbReference>
<evidence type="ECO:0000313" key="2">
    <source>
        <dbReference type="EMBL" id="KAF9471253.1"/>
    </source>
</evidence>
<comment type="caution">
    <text evidence="2">The sequence shown here is derived from an EMBL/GenBank/DDBJ whole genome shotgun (WGS) entry which is preliminary data.</text>
</comment>
<dbReference type="OrthoDB" id="3257613at2759"/>
<proteinExistence type="predicted"/>
<dbReference type="Pfam" id="PF18758">
    <property type="entry name" value="KDZ"/>
    <property type="match status" value="1"/>
</dbReference>
<reference evidence="2" key="1">
    <citation type="submission" date="2020-11" db="EMBL/GenBank/DDBJ databases">
        <authorList>
            <consortium name="DOE Joint Genome Institute"/>
            <person name="Ahrendt S."/>
            <person name="Riley R."/>
            <person name="Andreopoulos W."/>
            <person name="Labutti K."/>
            <person name="Pangilinan J."/>
            <person name="Ruiz-Duenas F.J."/>
            <person name="Barrasa J.M."/>
            <person name="Sanchez-Garcia M."/>
            <person name="Camarero S."/>
            <person name="Miyauchi S."/>
            <person name="Serrano A."/>
            <person name="Linde D."/>
            <person name="Babiker R."/>
            <person name="Drula E."/>
            <person name="Ayuso-Fernandez I."/>
            <person name="Pacheco R."/>
            <person name="Padilla G."/>
            <person name="Ferreira P."/>
            <person name="Barriuso J."/>
            <person name="Kellner H."/>
            <person name="Castanera R."/>
            <person name="Alfaro M."/>
            <person name="Ramirez L."/>
            <person name="Pisabarro A.G."/>
            <person name="Kuo A."/>
            <person name="Tritt A."/>
            <person name="Lipzen A."/>
            <person name="He G."/>
            <person name="Yan M."/>
            <person name="Ng V."/>
            <person name="Cullen D."/>
            <person name="Martin F."/>
            <person name="Rosso M.-N."/>
            <person name="Henrissat B."/>
            <person name="Hibbett D."/>
            <person name="Martinez A.T."/>
            <person name="Grigoriev I.V."/>
        </authorList>
    </citation>
    <scope>NUCLEOTIDE SEQUENCE</scope>
    <source>
        <strain evidence="2">CIRM-BRFM 674</strain>
    </source>
</reference>
<dbReference type="EMBL" id="MU155724">
    <property type="protein sequence ID" value="KAF9471253.1"/>
    <property type="molecule type" value="Genomic_DNA"/>
</dbReference>
<protein>
    <recommendedName>
        <fullName evidence="1">CxC2-like cysteine cluster KDZ transposase-associated domain-containing protein</fullName>
    </recommendedName>
</protein>
<name>A0A9P5YLS8_9AGAR</name>
<keyword evidence="3" id="KW-1185">Reference proteome</keyword>
<dbReference type="InterPro" id="IPR041457">
    <property type="entry name" value="CxC2_KDZ-assoc"/>
</dbReference>